<dbReference type="InterPro" id="IPR003749">
    <property type="entry name" value="ThiS/MoaD-like"/>
</dbReference>
<dbReference type="InterPro" id="IPR003448">
    <property type="entry name" value="Mopterin_biosynth_MoaE"/>
</dbReference>
<dbReference type="Gene3D" id="3.10.20.30">
    <property type="match status" value="1"/>
</dbReference>
<proteinExistence type="predicted"/>
<dbReference type="PANTHER" id="PTHR23404">
    <property type="entry name" value="MOLYBDOPTERIN SYNTHASE RELATED"/>
    <property type="match status" value="1"/>
</dbReference>
<dbReference type="Proteomes" id="UP000278149">
    <property type="component" value="Unassembled WGS sequence"/>
</dbReference>
<dbReference type="AlphaFoldDB" id="A0A429G9Y7"/>
<dbReference type="Pfam" id="PF02391">
    <property type="entry name" value="MoaE"/>
    <property type="match status" value="1"/>
</dbReference>
<dbReference type="SUPFAM" id="SSF54690">
    <property type="entry name" value="Molybdopterin synthase subunit MoaE"/>
    <property type="match status" value="1"/>
</dbReference>
<evidence type="ECO:0000313" key="2">
    <source>
        <dbReference type="Proteomes" id="UP000278149"/>
    </source>
</evidence>
<dbReference type="GeneID" id="25399893"/>
<dbReference type="Gene3D" id="3.90.1170.40">
    <property type="entry name" value="Molybdopterin biosynthesis MoaE subunit"/>
    <property type="match status" value="1"/>
</dbReference>
<organism evidence="1 2">
    <name type="scientific">Candidatus Korarchaeum cryptofilum</name>
    <dbReference type="NCBI Taxonomy" id="498846"/>
    <lineage>
        <taxon>Archaea</taxon>
        <taxon>Thermoproteota</taxon>
        <taxon>Candidatus Korarchaeia</taxon>
        <taxon>Candidatus Korarchaeales</taxon>
        <taxon>Candidatus Korarchaeaceae</taxon>
        <taxon>Candidatus Korarchaeum</taxon>
    </lineage>
</organism>
<dbReference type="GO" id="GO:0006777">
    <property type="term" value="P:Mo-molybdopterin cofactor biosynthetic process"/>
    <property type="evidence" value="ECO:0007669"/>
    <property type="project" value="InterPro"/>
</dbReference>
<dbReference type="RefSeq" id="WP_052568315.1">
    <property type="nucleotide sequence ID" value="NZ_RCOR01000006.1"/>
</dbReference>
<evidence type="ECO:0008006" key="3">
    <source>
        <dbReference type="Google" id="ProtNLM"/>
    </source>
</evidence>
<dbReference type="InterPro" id="IPR016155">
    <property type="entry name" value="Mopterin_synth/thiamin_S_b"/>
</dbReference>
<protein>
    <recommendedName>
        <fullName evidence="3">Molybdenum cofactor biosynthesis protein MoaE</fullName>
    </recommendedName>
</protein>
<dbReference type="InterPro" id="IPR012675">
    <property type="entry name" value="Beta-grasp_dom_sf"/>
</dbReference>
<evidence type="ECO:0000313" key="1">
    <source>
        <dbReference type="EMBL" id="RSN70552.1"/>
    </source>
</evidence>
<dbReference type="EMBL" id="RCOR01000006">
    <property type="protein sequence ID" value="RSN70552.1"/>
    <property type="molecule type" value="Genomic_DNA"/>
</dbReference>
<sequence>MVLVKVYGRLSDLLGFREKKLEFDGSLKELLERLGIKEIEGINVAVNHELKRDLSTEVRGEDLVAIFPSFAGGSTGVVRERISPEPFLEAGYGDVGAVVAFLGIVRRESEEGQVDKIFYDCYPEIAERELIRIREEAIRRFGLRDALILHRVGEVPAGDISLFVLTKSAHRKEAFEAAGWIVDEVKRSVAIWKKEIFSDGRERWV</sequence>
<name>A0A429G9Y7_9CREN</name>
<gene>
    <name evidence="1" type="ORF">D9Q81_00655</name>
</gene>
<dbReference type="InterPro" id="IPR036563">
    <property type="entry name" value="MoaE_sf"/>
</dbReference>
<reference evidence="1 2" key="1">
    <citation type="submission" date="2018-10" db="EMBL/GenBank/DDBJ databases">
        <title>Co-occurring genomic capacity for anaerobic methane metabolism and dissimilatory sulfite reduction discovered in the Korarchaeota.</title>
        <authorList>
            <person name="Mckay L.J."/>
            <person name="Dlakic M."/>
            <person name="Fields M.W."/>
            <person name="Delmont T.O."/>
            <person name="Eren A.M."/>
            <person name="Jay Z.J."/>
            <person name="Klingelsmith K.B."/>
            <person name="Rusch D.B."/>
            <person name="Inskeep W.P."/>
        </authorList>
    </citation>
    <scope>NUCLEOTIDE SEQUENCE [LARGE SCALE GENOMIC DNA]</scope>
    <source>
        <strain evidence="1 2">WS</strain>
    </source>
</reference>
<comment type="caution">
    <text evidence="1">The sequence shown here is derived from an EMBL/GenBank/DDBJ whole genome shotgun (WGS) entry which is preliminary data.</text>
</comment>
<accession>A0A429G9Y7</accession>
<dbReference type="CDD" id="cd00756">
    <property type="entry name" value="MoaE"/>
    <property type="match status" value="1"/>
</dbReference>
<dbReference type="Pfam" id="PF02597">
    <property type="entry name" value="ThiS"/>
    <property type="match status" value="1"/>
</dbReference>
<dbReference type="SUPFAM" id="SSF54285">
    <property type="entry name" value="MoaD/ThiS"/>
    <property type="match status" value="1"/>
</dbReference>